<keyword evidence="3" id="KW-1185">Reference proteome</keyword>
<accession>A0ABS4F2M3</accession>
<keyword evidence="1" id="KW-0812">Transmembrane</keyword>
<comment type="caution">
    <text evidence="2">The sequence shown here is derived from an EMBL/GenBank/DDBJ whole genome shotgun (WGS) entry which is preliminary data.</text>
</comment>
<proteinExistence type="predicted"/>
<dbReference type="RefSeq" id="WP_209797416.1">
    <property type="nucleotide sequence ID" value="NZ_JAGGJZ010000007.1"/>
</dbReference>
<evidence type="ECO:0000256" key="1">
    <source>
        <dbReference type="SAM" id="Phobius"/>
    </source>
</evidence>
<dbReference type="EMBL" id="JAGGJZ010000007">
    <property type="protein sequence ID" value="MBP1890500.1"/>
    <property type="molecule type" value="Genomic_DNA"/>
</dbReference>
<evidence type="ECO:0000313" key="2">
    <source>
        <dbReference type="EMBL" id="MBP1890500.1"/>
    </source>
</evidence>
<keyword evidence="1" id="KW-0472">Membrane</keyword>
<reference evidence="2 3" key="1">
    <citation type="submission" date="2021-03" db="EMBL/GenBank/DDBJ databases">
        <title>Genomic Encyclopedia of Type Strains, Phase IV (KMG-IV): sequencing the most valuable type-strain genomes for metagenomic binning, comparative biology and taxonomic classification.</title>
        <authorList>
            <person name="Goeker M."/>
        </authorList>
    </citation>
    <scope>NUCLEOTIDE SEQUENCE [LARGE SCALE GENOMIC DNA]</scope>
    <source>
        <strain evidence="2 3">DSM 3984</strain>
    </source>
</reference>
<feature type="transmembrane region" description="Helical" evidence="1">
    <location>
        <begin position="7"/>
        <end position="23"/>
    </location>
</feature>
<organism evidence="2 3">
    <name type="scientific">Clostridium moniliforme</name>
    <dbReference type="NCBI Taxonomy" id="39489"/>
    <lineage>
        <taxon>Bacteria</taxon>
        <taxon>Bacillati</taxon>
        <taxon>Bacillota</taxon>
        <taxon>Clostridia</taxon>
        <taxon>Eubacteriales</taxon>
        <taxon>Clostridiaceae</taxon>
        <taxon>Clostridium</taxon>
    </lineage>
</organism>
<sequence length="106" mass="12349">MVVFKKFMTLMLLPIIIIGFRFICCNKNIIKNISNVSIVLDNNINKDLKYGGAKESKNLLDLSIKVIDDLEFSSKEKSERFKDNKLYLIDDYLRQDKNSKKLNKSI</sequence>
<evidence type="ECO:0000313" key="3">
    <source>
        <dbReference type="Proteomes" id="UP000783390"/>
    </source>
</evidence>
<gene>
    <name evidence="2" type="ORF">J2Z53_002100</name>
</gene>
<dbReference type="Proteomes" id="UP000783390">
    <property type="component" value="Unassembled WGS sequence"/>
</dbReference>
<keyword evidence="1" id="KW-1133">Transmembrane helix</keyword>
<name>A0ABS4F2M3_9CLOT</name>
<protein>
    <submittedName>
        <fullName evidence="2">Uncharacterized protein</fullName>
    </submittedName>
</protein>